<keyword evidence="2 3" id="KW-0812">Transmembrane</keyword>
<dbReference type="Pfam" id="PF03929">
    <property type="entry name" value="PepSY_TM"/>
    <property type="match status" value="1"/>
</dbReference>
<evidence type="ECO:0000256" key="1">
    <source>
        <dbReference type="SAM" id="MobiDB-lite"/>
    </source>
</evidence>
<proteinExistence type="predicted"/>
<feature type="compositionally biased region" description="Polar residues" evidence="1">
    <location>
        <begin position="179"/>
        <end position="193"/>
    </location>
</feature>
<gene>
    <name evidence="3" type="ORF">EJ73_01227</name>
</gene>
<dbReference type="EMBL" id="QJJX01000011">
    <property type="protein sequence ID" value="PXX22466.1"/>
    <property type="molecule type" value="Genomic_DNA"/>
</dbReference>
<feature type="transmembrane region" description="Helical" evidence="2">
    <location>
        <begin position="12"/>
        <end position="33"/>
    </location>
</feature>
<dbReference type="PANTHER" id="PTHR34219">
    <property type="entry name" value="IRON-REGULATED INNER MEMBRANE PROTEIN-RELATED"/>
    <property type="match status" value="1"/>
</dbReference>
<feature type="compositionally biased region" description="Basic and acidic residues" evidence="1">
    <location>
        <begin position="194"/>
        <end position="215"/>
    </location>
</feature>
<feature type="transmembrane region" description="Helical" evidence="2">
    <location>
        <begin position="237"/>
        <end position="258"/>
    </location>
</feature>
<dbReference type="PANTHER" id="PTHR34219:SF3">
    <property type="entry name" value="BLL7967 PROTEIN"/>
    <property type="match status" value="1"/>
</dbReference>
<accession>A0A318HZH8</accession>
<feature type="transmembrane region" description="Helical" evidence="2">
    <location>
        <begin position="127"/>
        <end position="150"/>
    </location>
</feature>
<dbReference type="InterPro" id="IPR005625">
    <property type="entry name" value="PepSY-ass_TM"/>
</dbReference>
<dbReference type="AlphaFoldDB" id="A0A318HZH8"/>
<dbReference type="Proteomes" id="UP000248314">
    <property type="component" value="Unassembled WGS sequence"/>
</dbReference>
<reference evidence="3 4" key="1">
    <citation type="submission" date="2018-05" db="EMBL/GenBank/DDBJ databases">
        <title>Genomic Encyclopedia of Type Strains, Phase I: the one thousand microbial genomes (KMG-I) project.</title>
        <authorList>
            <person name="Kyrpides N."/>
        </authorList>
    </citation>
    <scope>NUCLEOTIDE SEQUENCE [LARGE SCALE GENOMIC DNA]</scope>
    <source>
        <strain evidence="3 4">DSM 15611</strain>
    </source>
</reference>
<comment type="caution">
    <text evidence="3">The sequence shown here is derived from an EMBL/GenBank/DDBJ whole genome shotgun (WGS) entry which is preliminary data.</text>
</comment>
<evidence type="ECO:0000313" key="3">
    <source>
        <dbReference type="EMBL" id="PXX22466.1"/>
    </source>
</evidence>
<evidence type="ECO:0000313" key="4">
    <source>
        <dbReference type="Proteomes" id="UP000248314"/>
    </source>
</evidence>
<organism evidence="3 4">
    <name type="scientific">Hoylesella shahii DSM 15611 = JCM 12083</name>
    <dbReference type="NCBI Taxonomy" id="1122991"/>
    <lineage>
        <taxon>Bacteria</taxon>
        <taxon>Pseudomonadati</taxon>
        <taxon>Bacteroidota</taxon>
        <taxon>Bacteroidia</taxon>
        <taxon>Bacteroidales</taxon>
        <taxon>Prevotellaceae</taxon>
        <taxon>Hoylesella</taxon>
    </lineage>
</organism>
<name>A0A318HZH8_9BACT</name>
<protein>
    <submittedName>
        <fullName evidence="3">PepSY-associated transmembrane protein</fullName>
    </submittedName>
</protein>
<keyword evidence="2" id="KW-0472">Membrane</keyword>
<keyword evidence="4" id="KW-1185">Reference proteome</keyword>
<keyword evidence="2" id="KW-1133">Transmembrane helix</keyword>
<dbReference type="RefSeq" id="WP_110370166.1">
    <property type="nucleotide sequence ID" value="NZ_QJJX01000011.1"/>
</dbReference>
<dbReference type="STRING" id="1122991.GCA_000613445_01010"/>
<evidence type="ECO:0000256" key="2">
    <source>
        <dbReference type="SAM" id="Phobius"/>
    </source>
</evidence>
<feature type="compositionally biased region" description="Basic and acidic residues" evidence="1">
    <location>
        <begin position="165"/>
        <end position="178"/>
    </location>
</feature>
<sequence>MKKFCLKLHKWLALPLGAFMAILCFTGFLLLVIKDISPLLGLDTQEMPFYTWVKQLHRWLFMVPENPRGGLSVGRVIMAISSMCMVLVLLTGVVIWWPKSKKMLKSRLKVSTDKGFRRFVYDSHVSLGIYAFVFLFLMALTGPVFSFGWYRQAMSKLFGQKMPPKEMKATDQKGEAQHSTKTNAFDKANNSQAKADEPAHSGAPKDMKAGLDGKKKGGPKLFKQLHTGTWGGWFTRVLYALAALIGGFLPLSGYYLWWQKRQAKKLRKTKG</sequence>
<feature type="transmembrane region" description="Helical" evidence="2">
    <location>
        <begin position="76"/>
        <end position="97"/>
    </location>
</feature>
<feature type="region of interest" description="Disordered" evidence="1">
    <location>
        <begin position="165"/>
        <end position="215"/>
    </location>
</feature>